<sequence length="149" mass="15381">ETRLINLHGSFHESKRSDGSDARIFSSPTRADVAKQSTLGDYTQGHMTMDPDSMAAAAQQLEAIQAAIAAANAGQPLGDQATLEQMAANGSKNDDFSAYFAAVAAGAASEGLNGMGLNGMGGDMGDMGDMGDSQGSDKPLTSKYRWSKG</sequence>
<accession>A0A699ZKN8</accession>
<feature type="region of interest" description="Disordered" evidence="1">
    <location>
        <begin position="125"/>
        <end position="149"/>
    </location>
</feature>
<reference evidence="2 3" key="1">
    <citation type="submission" date="2020-02" db="EMBL/GenBank/DDBJ databases">
        <title>Draft genome sequence of Haematococcus lacustris strain NIES-144.</title>
        <authorList>
            <person name="Morimoto D."/>
            <person name="Nakagawa S."/>
            <person name="Yoshida T."/>
            <person name="Sawayama S."/>
        </authorList>
    </citation>
    <scope>NUCLEOTIDE SEQUENCE [LARGE SCALE GENOMIC DNA]</scope>
    <source>
        <strain evidence="2 3">NIES-144</strain>
    </source>
</reference>
<evidence type="ECO:0000256" key="1">
    <source>
        <dbReference type="SAM" id="MobiDB-lite"/>
    </source>
</evidence>
<proteinExistence type="predicted"/>
<organism evidence="2 3">
    <name type="scientific">Haematococcus lacustris</name>
    <name type="common">Green alga</name>
    <name type="synonym">Haematococcus pluvialis</name>
    <dbReference type="NCBI Taxonomy" id="44745"/>
    <lineage>
        <taxon>Eukaryota</taxon>
        <taxon>Viridiplantae</taxon>
        <taxon>Chlorophyta</taxon>
        <taxon>core chlorophytes</taxon>
        <taxon>Chlorophyceae</taxon>
        <taxon>CS clade</taxon>
        <taxon>Chlamydomonadales</taxon>
        <taxon>Haematococcaceae</taxon>
        <taxon>Haematococcus</taxon>
    </lineage>
</organism>
<dbReference type="Proteomes" id="UP000485058">
    <property type="component" value="Unassembled WGS sequence"/>
</dbReference>
<feature type="region of interest" description="Disordered" evidence="1">
    <location>
        <begin position="1"/>
        <end position="23"/>
    </location>
</feature>
<evidence type="ECO:0000313" key="2">
    <source>
        <dbReference type="EMBL" id="GFH19546.1"/>
    </source>
</evidence>
<evidence type="ECO:0000313" key="3">
    <source>
        <dbReference type="Proteomes" id="UP000485058"/>
    </source>
</evidence>
<name>A0A699ZKN8_HAELA</name>
<comment type="caution">
    <text evidence="2">The sequence shown here is derived from an EMBL/GenBank/DDBJ whole genome shotgun (WGS) entry which is preliminary data.</text>
</comment>
<dbReference type="AlphaFoldDB" id="A0A699ZKN8"/>
<dbReference type="EMBL" id="BLLF01001482">
    <property type="protein sequence ID" value="GFH19546.1"/>
    <property type="molecule type" value="Genomic_DNA"/>
</dbReference>
<gene>
    <name evidence="2" type="ORF">HaLaN_16508</name>
</gene>
<feature type="non-terminal residue" evidence="2">
    <location>
        <position position="1"/>
    </location>
</feature>
<keyword evidence="3" id="KW-1185">Reference proteome</keyword>
<protein>
    <submittedName>
        <fullName evidence="2">Uncharacterized protein</fullName>
    </submittedName>
</protein>
<feature type="compositionally biased region" description="Basic and acidic residues" evidence="1">
    <location>
        <begin position="10"/>
        <end position="21"/>
    </location>
</feature>